<name>A0A1H7PN57_9NOCA</name>
<evidence type="ECO:0000313" key="2">
    <source>
        <dbReference type="Proteomes" id="UP000198677"/>
    </source>
</evidence>
<gene>
    <name evidence="1" type="ORF">SAMN05444583_108109</name>
</gene>
<evidence type="ECO:0000313" key="1">
    <source>
        <dbReference type="EMBL" id="SEL37213.1"/>
    </source>
</evidence>
<keyword evidence="2" id="KW-1185">Reference proteome</keyword>
<dbReference type="EMBL" id="FOAW01000008">
    <property type="protein sequence ID" value="SEL37213.1"/>
    <property type="molecule type" value="Genomic_DNA"/>
</dbReference>
<proteinExistence type="predicted"/>
<sequence length="77" mass="7903">MADGTHSTAFERAVSVHISTTVGTRSPRVFGIGCRYPRGGGGQLPSEPVSRLPMPPGFCGFGPPLAVMVTVCAAVVC</sequence>
<reference evidence="2" key="1">
    <citation type="submission" date="2016-10" db="EMBL/GenBank/DDBJ databases">
        <authorList>
            <person name="Varghese N."/>
            <person name="Submissions S."/>
        </authorList>
    </citation>
    <scope>NUCLEOTIDE SEQUENCE [LARGE SCALE GENOMIC DNA]</scope>
    <source>
        <strain evidence="2">DSM 44675</strain>
    </source>
</reference>
<accession>A0A1H7PN57</accession>
<dbReference type="Proteomes" id="UP000198677">
    <property type="component" value="Unassembled WGS sequence"/>
</dbReference>
<protein>
    <submittedName>
        <fullName evidence="1">Uncharacterized protein</fullName>
    </submittedName>
</protein>
<organism evidence="1 2">
    <name type="scientific">Rhodococcus maanshanensis</name>
    <dbReference type="NCBI Taxonomy" id="183556"/>
    <lineage>
        <taxon>Bacteria</taxon>
        <taxon>Bacillati</taxon>
        <taxon>Actinomycetota</taxon>
        <taxon>Actinomycetes</taxon>
        <taxon>Mycobacteriales</taxon>
        <taxon>Nocardiaceae</taxon>
        <taxon>Rhodococcus</taxon>
    </lineage>
</organism>
<dbReference type="AlphaFoldDB" id="A0A1H7PN57"/>